<dbReference type="PRINTS" id="PR00455">
    <property type="entry name" value="HTHTETR"/>
</dbReference>
<organism evidence="4 5">
    <name type="scientific">Streptomyces roseirectus</name>
    <dbReference type="NCBI Taxonomy" id="2768066"/>
    <lineage>
        <taxon>Bacteria</taxon>
        <taxon>Bacillati</taxon>
        <taxon>Actinomycetota</taxon>
        <taxon>Actinomycetes</taxon>
        <taxon>Kitasatosporales</taxon>
        <taxon>Streptomycetaceae</taxon>
        <taxon>Streptomyces</taxon>
    </lineage>
</organism>
<feature type="domain" description="HTH tetR-type" evidence="3">
    <location>
        <begin position="13"/>
        <end position="73"/>
    </location>
</feature>
<dbReference type="PROSITE" id="PS50977">
    <property type="entry name" value="HTH_TETR_2"/>
    <property type="match status" value="1"/>
</dbReference>
<keyword evidence="5" id="KW-1185">Reference proteome</keyword>
<dbReference type="KEGG" id="sroi:IAG44_36435"/>
<accession>A0A7H0INP5</accession>
<keyword evidence="1 2" id="KW-0238">DNA-binding</keyword>
<protein>
    <submittedName>
        <fullName evidence="4">Helix-turn-helix transcriptional regulator</fullName>
    </submittedName>
</protein>
<proteinExistence type="predicted"/>
<dbReference type="Proteomes" id="UP000516052">
    <property type="component" value="Chromosome"/>
</dbReference>
<dbReference type="InterPro" id="IPR001647">
    <property type="entry name" value="HTH_TetR"/>
</dbReference>
<dbReference type="InterPro" id="IPR050109">
    <property type="entry name" value="HTH-type_TetR-like_transc_reg"/>
</dbReference>
<dbReference type="SUPFAM" id="SSF46689">
    <property type="entry name" value="Homeodomain-like"/>
    <property type="match status" value="1"/>
</dbReference>
<sequence>METASDSARSDAARNRERLLEAARRLVVEHGPEHVTMREVAAEAGVGKGTLFRRFGDRDGLLLALLDDAEADFLEAYTAGPPPLGPGAPAPERLVTFGQALIQRTVTEGDLGSALARELLPGHRNDSGAGTAFRAHVAGLLRESGVEADHELLALVLLSSVSFETLDHLRGRGVSEERLHGVWADLVRRVTHVA</sequence>
<dbReference type="GO" id="GO:0003700">
    <property type="term" value="F:DNA-binding transcription factor activity"/>
    <property type="evidence" value="ECO:0007669"/>
    <property type="project" value="TreeGrafter"/>
</dbReference>
<dbReference type="AlphaFoldDB" id="A0A7H0INP5"/>
<dbReference type="RefSeq" id="WP_187751336.1">
    <property type="nucleotide sequence ID" value="NZ_CP060828.1"/>
</dbReference>
<gene>
    <name evidence="4" type="ORF">IAG44_36435</name>
</gene>
<dbReference type="Gene3D" id="1.10.357.10">
    <property type="entry name" value="Tetracycline Repressor, domain 2"/>
    <property type="match status" value="1"/>
</dbReference>
<evidence type="ECO:0000313" key="5">
    <source>
        <dbReference type="Proteomes" id="UP000516052"/>
    </source>
</evidence>
<dbReference type="EMBL" id="CP060828">
    <property type="protein sequence ID" value="QNP74411.1"/>
    <property type="molecule type" value="Genomic_DNA"/>
</dbReference>
<evidence type="ECO:0000256" key="1">
    <source>
        <dbReference type="ARBA" id="ARBA00023125"/>
    </source>
</evidence>
<dbReference type="Pfam" id="PF00440">
    <property type="entry name" value="TetR_N"/>
    <property type="match status" value="1"/>
</dbReference>
<feature type="DNA-binding region" description="H-T-H motif" evidence="2">
    <location>
        <begin position="36"/>
        <end position="55"/>
    </location>
</feature>
<dbReference type="InterPro" id="IPR009057">
    <property type="entry name" value="Homeodomain-like_sf"/>
</dbReference>
<dbReference type="PANTHER" id="PTHR30055">
    <property type="entry name" value="HTH-TYPE TRANSCRIPTIONAL REGULATOR RUTR"/>
    <property type="match status" value="1"/>
</dbReference>
<evidence type="ECO:0000259" key="3">
    <source>
        <dbReference type="PROSITE" id="PS50977"/>
    </source>
</evidence>
<evidence type="ECO:0000313" key="4">
    <source>
        <dbReference type="EMBL" id="QNP74411.1"/>
    </source>
</evidence>
<evidence type="ECO:0000256" key="2">
    <source>
        <dbReference type="PROSITE-ProRule" id="PRU00335"/>
    </source>
</evidence>
<name>A0A7H0INP5_9ACTN</name>
<reference evidence="4 5" key="1">
    <citation type="submission" date="2020-08" db="EMBL/GenBank/DDBJ databases">
        <title>A novel species.</title>
        <authorList>
            <person name="Gao J."/>
        </authorList>
    </citation>
    <scope>NUCLEOTIDE SEQUENCE [LARGE SCALE GENOMIC DNA]</scope>
    <source>
        <strain evidence="4 5">CRXT-G-22</strain>
    </source>
</reference>
<dbReference type="PANTHER" id="PTHR30055:SF209">
    <property type="entry name" value="POSSIBLE TRANSCRIPTIONAL REGULATORY PROTEIN (PROBABLY TETR-FAMILY)"/>
    <property type="match status" value="1"/>
</dbReference>
<dbReference type="GO" id="GO:0000976">
    <property type="term" value="F:transcription cis-regulatory region binding"/>
    <property type="evidence" value="ECO:0007669"/>
    <property type="project" value="TreeGrafter"/>
</dbReference>